<gene>
    <name evidence="1" type="ORF">AC579_2327</name>
</gene>
<evidence type="ECO:0000313" key="2">
    <source>
        <dbReference type="Proteomes" id="UP000073492"/>
    </source>
</evidence>
<reference evidence="1 2" key="1">
    <citation type="submission" date="2015-07" db="EMBL/GenBank/DDBJ databases">
        <title>Comparative genomics of the Sigatoka disease complex on banana suggests a link between parallel evolutionary changes in Pseudocercospora fijiensis and Pseudocercospora eumusae and increased virulence on the banana host.</title>
        <authorList>
            <person name="Chang T.-C."/>
            <person name="Salvucci A."/>
            <person name="Crous P.W."/>
            <person name="Stergiopoulos I."/>
        </authorList>
    </citation>
    <scope>NUCLEOTIDE SEQUENCE [LARGE SCALE GENOMIC DNA]</scope>
    <source>
        <strain evidence="1 2">CBS 116634</strain>
    </source>
</reference>
<accession>A0A139H3P6</accession>
<evidence type="ECO:0000313" key="1">
    <source>
        <dbReference type="EMBL" id="KXS97096.1"/>
    </source>
</evidence>
<name>A0A139H3P6_9PEZI</name>
<dbReference type="AlphaFoldDB" id="A0A139H3P6"/>
<keyword evidence="2" id="KW-1185">Reference proteome</keyword>
<dbReference type="EMBL" id="LFZO01000803">
    <property type="protein sequence ID" value="KXS97096.1"/>
    <property type="molecule type" value="Genomic_DNA"/>
</dbReference>
<dbReference type="OrthoDB" id="3632237at2759"/>
<protein>
    <submittedName>
        <fullName evidence="1">Uncharacterized protein</fullName>
    </submittedName>
</protein>
<proteinExistence type="predicted"/>
<organism evidence="1 2">
    <name type="scientific">Pseudocercospora musae</name>
    <dbReference type="NCBI Taxonomy" id="113226"/>
    <lineage>
        <taxon>Eukaryota</taxon>
        <taxon>Fungi</taxon>
        <taxon>Dikarya</taxon>
        <taxon>Ascomycota</taxon>
        <taxon>Pezizomycotina</taxon>
        <taxon>Dothideomycetes</taxon>
        <taxon>Dothideomycetidae</taxon>
        <taxon>Mycosphaerellales</taxon>
        <taxon>Mycosphaerellaceae</taxon>
        <taxon>Pseudocercospora</taxon>
    </lineage>
</organism>
<comment type="caution">
    <text evidence="1">The sequence shown here is derived from an EMBL/GenBank/DDBJ whole genome shotgun (WGS) entry which is preliminary data.</text>
</comment>
<dbReference type="Proteomes" id="UP000073492">
    <property type="component" value="Unassembled WGS sequence"/>
</dbReference>
<sequence>MQSISQANETKTTPNRRGLVALGQVVEGRRPTNTGEIWDGQAGEDWLALNDFDDVDNHALPEGTAIDASPTELSTALWTASWNNADASLPFKKDSASAVDMDLDRLGILPSPVPTLGSDAIAVATSVVVDADGVYPGRRFSTVLGNETHIETGSGNRQRKRSRPISWIRRLSGSS</sequence>